<feature type="transmembrane region" description="Helical" evidence="6">
    <location>
        <begin position="40"/>
        <end position="58"/>
    </location>
</feature>
<comment type="caution">
    <text evidence="7">The sequence shown here is derived from an EMBL/GenBank/DDBJ whole genome shotgun (WGS) entry which is preliminary data.</text>
</comment>
<dbReference type="NCBIfam" id="TIGR00374">
    <property type="entry name" value="flippase-like domain"/>
    <property type="match status" value="1"/>
</dbReference>
<evidence type="ECO:0008006" key="9">
    <source>
        <dbReference type="Google" id="ProtNLM"/>
    </source>
</evidence>
<evidence type="ECO:0000256" key="6">
    <source>
        <dbReference type="SAM" id="Phobius"/>
    </source>
</evidence>
<feature type="transmembrane region" description="Helical" evidence="6">
    <location>
        <begin position="285"/>
        <end position="306"/>
    </location>
</feature>
<feature type="transmembrane region" description="Helical" evidence="6">
    <location>
        <begin position="225"/>
        <end position="247"/>
    </location>
</feature>
<dbReference type="OrthoDB" id="5574069at2"/>
<evidence type="ECO:0000313" key="7">
    <source>
        <dbReference type="EMBL" id="OAH99707.1"/>
    </source>
</evidence>
<dbReference type="GO" id="GO:0005886">
    <property type="term" value="C:plasma membrane"/>
    <property type="evidence" value="ECO:0007669"/>
    <property type="project" value="UniProtKB-SubCell"/>
</dbReference>
<keyword evidence="3 6" id="KW-0812">Transmembrane</keyword>
<evidence type="ECO:0000256" key="2">
    <source>
        <dbReference type="ARBA" id="ARBA00022475"/>
    </source>
</evidence>
<feature type="transmembrane region" description="Helical" evidence="6">
    <location>
        <begin position="253"/>
        <end position="273"/>
    </location>
</feature>
<protein>
    <recommendedName>
        <fullName evidence="9">TIGR00374 family protein</fullName>
    </recommendedName>
</protein>
<feature type="transmembrane region" description="Helical" evidence="6">
    <location>
        <begin position="129"/>
        <end position="147"/>
    </location>
</feature>
<gene>
    <name evidence="7" type="ORF">A1332_19540</name>
</gene>
<dbReference type="AlphaFoldDB" id="A0A177M1W9"/>
<dbReference type="PANTHER" id="PTHR39087">
    <property type="entry name" value="UPF0104 MEMBRANE PROTEIN MJ1595"/>
    <property type="match status" value="1"/>
</dbReference>
<sequence>MTWLKALPFLLWLPALLLVGAVFSQLPLATITLTIGTLSFNQWLAWIGLNLVIILLAAKRWWVLSNLLKLPVGVGQLLMIRQAGQAVNFITPGPQFGGEPLQIFWLYKRCHLPLHGALLALGLNRFYELWINFTILVLAVLLLLLLASPAGAVANWQEILLSLTTILLTLSLFGWFILKRPERVLAWLKRLARRWQHHPRLQHIETHWQRLGSDLKDAVTAGKPALFKTFIFSLCGWAGLLLELWLLLGVFDFALDMSAFLVVLVAMRLSFLLPLPGGVGSLEAALFWAFQYLSWPAEAAVGLIALMRLRDAIMLIGGLGCLRVLQASR</sequence>
<reference evidence="7 8" key="1">
    <citation type="submission" date="2016-03" db="EMBL/GenBank/DDBJ databases">
        <authorList>
            <person name="Ploux O."/>
        </authorList>
    </citation>
    <scope>NUCLEOTIDE SEQUENCE [LARGE SCALE GENOMIC DNA]</scope>
    <source>
        <strain evidence="7 8">R-45363</strain>
    </source>
</reference>
<dbReference type="EMBL" id="LUUG01000101">
    <property type="protein sequence ID" value="OAH99707.1"/>
    <property type="molecule type" value="Genomic_DNA"/>
</dbReference>
<dbReference type="Proteomes" id="UP000078090">
    <property type="component" value="Unassembled WGS sequence"/>
</dbReference>
<feature type="transmembrane region" description="Helical" evidence="6">
    <location>
        <begin position="159"/>
        <end position="178"/>
    </location>
</feature>
<evidence type="ECO:0000256" key="5">
    <source>
        <dbReference type="ARBA" id="ARBA00023136"/>
    </source>
</evidence>
<organism evidence="7 8">
    <name type="scientific">Methylomonas methanica</name>
    <dbReference type="NCBI Taxonomy" id="421"/>
    <lineage>
        <taxon>Bacteria</taxon>
        <taxon>Pseudomonadati</taxon>
        <taxon>Pseudomonadota</taxon>
        <taxon>Gammaproteobacteria</taxon>
        <taxon>Methylococcales</taxon>
        <taxon>Methylococcaceae</taxon>
        <taxon>Methylomonas</taxon>
    </lineage>
</organism>
<evidence type="ECO:0000313" key="8">
    <source>
        <dbReference type="Proteomes" id="UP000078090"/>
    </source>
</evidence>
<dbReference type="Pfam" id="PF03706">
    <property type="entry name" value="LPG_synthase_TM"/>
    <property type="match status" value="1"/>
</dbReference>
<evidence type="ECO:0000256" key="3">
    <source>
        <dbReference type="ARBA" id="ARBA00022692"/>
    </source>
</evidence>
<keyword evidence="2" id="KW-1003">Cell membrane</keyword>
<comment type="subcellular location">
    <subcellularLocation>
        <location evidence="1">Cell membrane</location>
        <topology evidence="1">Multi-pass membrane protein</topology>
    </subcellularLocation>
</comment>
<dbReference type="PANTHER" id="PTHR39087:SF2">
    <property type="entry name" value="UPF0104 MEMBRANE PROTEIN MJ1595"/>
    <property type="match status" value="1"/>
</dbReference>
<dbReference type="RefSeq" id="WP_064009980.1">
    <property type="nucleotide sequence ID" value="NZ_LUUG01000101.1"/>
</dbReference>
<keyword evidence="5 6" id="KW-0472">Membrane</keyword>
<name>A0A177M1W9_METMH</name>
<evidence type="ECO:0000256" key="1">
    <source>
        <dbReference type="ARBA" id="ARBA00004651"/>
    </source>
</evidence>
<keyword evidence="4 6" id="KW-1133">Transmembrane helix</keyword>
<proteinExistence type="predicted"/>
<evidence type="ECO:0000256" key="4">
    <source>
        <dbReference type="ARBA" id="ARBA00022989"/>
    </source>
</evidence>
<accession>A0A177M1W9</accession>
<dbReference type="InterPro" id="IPR022791">
    <property type="entry name" value="L-PG_synthase/AglD"/>
</dbReference>